<dbReference type="Proteomes" id="UP000030512">
    <property type="component" value="Chromosome"/>
</dbReference>
<dbReference type="KEGG" id="mdn:JT25_005605"/>
<organism evidence="2 3">
    <name type="scientific">Methylomonas denitrificans</name>
    <dbReference type="NCBI Taxonomy" id="1538553"/>
    <lineage>
        <taxon>Bacteria</taxon>
        <taxon>Pseudomonadati</taxon>
        <taxon>Pseudomonadota</taxon>
        <taxon>Gammaproteobacteria</taxon>
        <taxon>Methylococcales</taxon>
        <taxon>Methylococcaceae</taxon>
        <taxon>Methylomonas</taxon>
    </lineage>
</organism>
<dbReference type="AlphaFoldDB" id="A0A126T1K8"/>
<dbReference type="RefSeq" id="WP_062327895.1">
    <property type="nucleotide sequence ID" value="NZ_CP014476.1"/>
</dbReference>
<reference evidence="2 3" key="1">
    <citation type="journal article" date="2015" name="Environ. Microbiol.">
        <title>Methane oxidation coupled to nitrate reduction under hypoxia by the Gammaproteobacterium Methylomonas denitrificans, sp. nov. type strain FJG1.</title>
        <authorList>
            <person name="Kits K.D."/>
            <person name="Klotz M.G."/>
            <person name="Stein L.Y."/>
        </authorList>
    </citation>
    <scope>NUCLEOTIDE SEQUENCE [LARGE SCALE GENOMIC DNA]</scope>
    <source>
        <strain evidence="2 3">FJG1</strain>
    </source>
</reference>
<protein>
    <recommendedName>
        <fullName evidence="1">ScoMcrA-like N-terminal head domain-containing protein</fullName>
    </recommendedName>
</protein>
<evidence type="ECO:0000313" key="3">
    <source>
        <dbReference type="Proteomes" id="UP000030512"/>
    </source>
</evidence>
<feature type="domain" description="ScoMcrA-like N-terminal head" evidence="1">
    <location>
        <begin position="5"/>
        <end position="90"/>
    </location>
</feature>
<evidence type="ECO:0000259" key="1">
    <source>
        <dbReference type="Pfam" id="PF26345"/>
    </source>
</evidence>
<dbReference type="InterPro" id="IPR058807">
    <property type="entry name" value="ScoMcrA_N"/>
</dbReference>
<name>A0A126T1K8_9GAMM</name>
<sequence length="105" mass="12239">MKKFSDVTDKNAVLKAIQEFDAIGREKFLEKYKFDKARKYFLLHDGKQYDCKPILWAAYEHQFGDELLKRASQGVSRTVRPQLEALGFIIITKPLKTEIITDQNT</sequence>
<dbReference type="OrthoDB" id="9802640at2"/>
<evidence type="ECO:0000313" key="2">
    <source>
        <dbReference type="EMBL" id="AMK75970.1"/>
    </source>
</evidence>
<gene>
    <name evidence="2" type="ORF">JT25_005605</name>
</gene>
<proteinExistence type="predicted"/>
<accession>A0A126T1K8</accession>
<dbReference type="EMBL" id="CP014476">
    <property type="protein sequence ID" value="AMK75970.1"/>
    <property type="molecule type" value="Genomic_DNA"/>
</dbReference>
<keyword evidence="3" id="KW-1185">Reference proteome</keyword>
<dbReference type="Pfam" id="PF26345">
    <property type="entry name" value="ScoMcrA_N"/>
    <property type="match status" value="1"/>
</dbReference>